<dbReference type="SUPFAM" id="SSF51182">
    <property type="entry name" value="RmlC-like cupins"/>
    <property type="match status" value="1"/>
</dbReference>
<gene>
    <name evidence="9" type="ORF">EW093_12690</name>
</gene>
<name>A0A5C1QG69_9SPIO</name>
<proteinExistence type="inferred from homology"/>
<reference evidence="9 10" key="2">
    <citation type="submission" date="2019-09" db="EMBL/GenBank/DDBJ databases">
        <title>Complete Genome Sequence and Methylome Analysis of free living Spirochaetas.</title>
        <authorList>
            <person name="Leshcheva N."/>
            <person name="Mikheeva N."/>
        </authorList>
    </citation>
    <scope>NUCLEOTIDE SEQUENCE [LARGE SCALE GENOMIC DNA]</scope>
    <source>
        <strain evidence="9 10">P</strain>
    </source>
</reference>
<dbReference type="RefSeq" id="WP_149568773.1">
    <property type="nucleotide sequence ID" value="NZ_CP035807.1"/>
</dbReference>
<dbReference type="EC" id="5.3.1.15" evidence="8"/>
<dbReference type="InterPro" id="IPR011051">
    <property type="entry name" value="RmlC_Cupin_sf"/>
</dbReference>
<evidence type="ECO:0000256" key="2">
    <source>
        <dbReference type="ARBA" id="ARBA00022723"/>
    </source>
</evidence>
<dbReference type="GO" id="GO:0046872">
    <property type="term" value="F:metal ion binding"/>
    <property type="evidence" value="ECO:0007669"/>
    <property type="project" value="UniProtKB-KW"/>
</dbReference>
<keyword evidence="5" id="KW-0119">Carbohydrate metabolism</keyword>
<evidence type="ECO:0000256" key="8">
    <source>
        <dbReference type="ARBA" id="ARBA00044972"/>
    </source>
</evidence>
<dbReference type="OrthoDB" id="27002at2"/>
<dbReference type="Pfam" id="PF07385">
    <property type="entry name" value="Lyx_isomer"/>
    <property type="match status" value="1"/>
</dbReference>
<evidence type="ECO:0000256" key="4">
    <source>
        <dbReference type="ARBA" id="ARBA00023235"/>
    </source>
</evidence>
<comment type="similarity">
    <text evidence="7">Belongs to the D-lyxose ketol-isomerase family.</text>
</comment>
<protein>
    <recommendedName>
        <fullName evidence="8">D-lyxose ketol-isomerase</fullName>
        <ecNumber evidence="8">5.3.1.15</ecNumber>
    </recommendedName>
</protein>
<dbReference type="Gene3D" id="2.60.120.10">
    <property type="entry name" value="Jelly Rolls"/>
    <property type="match status" value="1"/>
</dbReference>
<dbReference type="InterPro" id="IPR010864">
    <property type="entry name" value="D-lyxose_isomer"/>
</dbReference>
<dbReference type="InterPro" id="IPR047581">
    <property type="entry name" value="EcSI_cupin"/>
</dbReference>
<dbReference type="KEGG" id="sper:EW093_12690"/>
<dbReference type="GO" id="GO:0047828">
    <property type="term" value="F:D-lyxose ketol-isomerase activity"/>
    <property type="evidence" value="ECO:0007669"/>
    <property type="project" value="UniProtKB-EC"/>
</dbReference>
<dbReference type="InterPro" id="IPR014710">
    <property type="entry name" value="RmlC-like_jellyroll"/>
</dbReference>
<dbReference type="AlphaFoldDB" id="A0A5C1QG69"/>
<evidence type="ECO:0000256" key="6">
    <source>
        <dbReference type="ARBA" id="ARBA00044907"/>
    </source>
</evidence>
<dbReference type="CDD" id="cd20309">
    <property type="entry name" value="cupin_EcSI"/>
    <property type="match status" value="1"/>
</dbReference>
<keyword evidence="3" id="KW-0464">Manganese</keyword>
<comment type="catalytic activity">
    <reaction evidence="6">
        <text>D-lyxose = D-xylulose</text>
        <dbReference type="Rhea" id="RHEA:14201"/>
        <dbReference type="ChEBI" id="CHEBI:16789"/>
        <dbReference type="ChEBI" id="CHEBI:17140"/>
        <dbReference type="EC" id="5.3.1.15"/>
    </reaction>
</comment>
<evidence type="ECO:0000256" key="5">
    <source>
        <dbReference type="ARBA" id="ARBA00023277"/>
    </source>
</evidence>
<evidence type="ECO:0000256" key="1">
    <source>
        <dbReference type="ARBA" id="ARBA00001936"/>
    </source>
</evidence>
<reference evidence="9 10" key="1">
    <citation type="submission" date="2019-02" db="EMBL/GenBank/DDBJ databases">
        <authorList>
            <person name="Fomenkov A."/>
            <person name="Dubinina G."/>
            <person name="Grabovich M."/>
            <person name="Vincze T."/>
            <person name="Roberts R.J."/>
        </authorList>
    </citation>
    <scope>NUCLEOTIDE SEQUENCE [LARGE SCALE GENOMIC DNA]</scope>
    <source>
        <strain evidence="9 10">P</strain>
    </source>
</reference>
<evidence type="ECO:0000313" key="10">
    <source>
        <dbReference type="Proteomes" id="UP000323824"/>
    </source>
</evidence>
<sequence length="226" mass="25903">MKRSEINREILNSKKLFESIGFKLPVFASWSPEDWTGMGDEVDEIVENSLGWDVTDYGLGDYNKVGLFLFTIRNGNYKNRDKYPKGYAEKIMVIKENQLAPMHFHWNKREDIINRGGGILSLTLYKADKDENLGDEEFSVSIDGVRKNLKPGAVVLLNPGESICLEPYIYHSFTGVNGDVVVGEVSDVNDDENDNRFFEPIGRFPTIEEDEKPIHLLCNEYVKWKK</sequence>
<comment type="cofactor">
    <cofactor evidence="1">
        <name>Mn(2+)</name>
        <dbReference type="ChEBI" id="CHEBI:29035"/>
    </cofactor>
</comment>
<keyword evidence="4 9" id="KW-0413">Isomerase</keyword>
<dbReference type="EMBL" id="CP035807">
    <property type="protein sequence ID" value="QEN05536.1"/>
    <property type="molecule type" value="Genomic_DNA"/>
</dbReference>
<evidence type="ECO:0000313" key="9">
    <source>
        <dbReference type="EMBL" id="QEN05536.1"/>
    </source>
</evidence>
<keyword evidence="10" id="KW-1185">Reference proteome</keyword>
<dbReference type="Proteomes" id="UP000323824">
    <property type="component" value="Chromosome"/>
</dbReference>
<organism evidence="9 10">
    <name type="scientific">Thiospirochaeta perfilievii</name>
    <dbReference type="NCBI Taxonomy" id="252967"/>
    <lineage>
        <taxon>Bacteria</taxon>
        <taxon>Pseudomonadati</taxon>
        <taxon>Spirochaetota</taxon>
        <taxon>Spirochaetia</taxon>
        <taxon>Spirochaetales</taxon>
        <taxon>Spirochaetaceae</taxon>
        <taxon>Thiospirochaeta</taxon>
    </lineage>
</organism>
<evidence type="ECO:0000256" key="7">
    <source>
        <dbReference type="ARBA" id="ARBA00044951"/>
    </source>
</evidence>
<evidence type="ECO:0000256" key="3">
    <source>
        <dbReference type="ARBA" id="ARBA00023211"/>
    </source>
</evidence>
<accession>A0A5C1QG69</accession>
<keyword evidence="2" id="KW-0479">Metal-binding</keyword>